<dbReference type="Pfam" id="PF00691">
    <property type="entry name" value="OmpA"/>
    <property type="match status" value="1"/>
</dbReference>
<accession>A0AA48M3C5</accession>
<reference evidence="2" key="1">
    <citation type="submission" date="2023-07" db="EMBL/GenBank/DDBJ databases">
        <authorList>
            <person name="Pelsma A.J. K."/>
        </authorList>
    </citation>
    <scope>NUCLEOTIDE SEQUENCE</scope>
</reference>
<protein>
    <recommendedName>
        <fullName evidence="1">OmpA-like domain-containing protein</fullName>
    </recommendedName>
</protein>
<evidence type="ECO:0000313" key="2">
    <source>
        <dbReference type="EMBL" id="CAJ0872284.1"/>
    </source>
</evidence>
<feature type="domain" description="OmpA-like" evidence="1">
    <location>
        <begin position="354"/>
        <end position="468"/>
    </location>
</feature>
<dbReference type="SUPFAM" id="SSF103088">
    <property type="entry name" value="OmpA-like"/>
    <property type="match status" value="1"/>
</dbReference>
<evidence type="ECO:0000259" key="1">
    <source>
        <dbReference type="PROSITE" id="PS51123"/>
    </source>
</evidence>
<dbReference type="CDD" id="cd07185">
    <property type="entry name" value="OmpA_C-like"/>
    <property type="match status" value="1"/>
</dbReference>
<proteinExistence type="predicted"/>
<dbReference type="PANTHER" id="PTHR30329">
    <property type="entry name" value="STATOR ELEMENT OF FLAGELLAR MOTOR COMPLEX"/>
    <property type="match status" value="1"/>
</dbReference>
<dbReference type="InterPro" id="IPR050330">
    <property type="entry name" value="Bact_OuterMem_StrucFunc"/>
</dbReference>
<gene>
    <name evidence="2" type="ORF">AMST5_02402</name>
</gene>
<dbReference type="PANTHER" id="PTHR30329:SF21">
    <property type="entry name" value="LIPOPROTEIN YIAD-RELATED"/>
    <property type="match status" value="1"/>
</dbReference>
<sequence length="468" mass="48659">MHQPRKWWIGLPILAGLIYAAAASLTPQIEADLTSRVAARLSIDPSKVSVSGRDVTVGGAAPDALAAVRDEPGLRKITLAAMPVAAPPPPGATAPAESPQPSAPYVFAVILRENLVALDGKLPSEDLRRDVVGKAAAAGAGLAVTDGATIDAHPPSGDYAAALNAALDALGALAQGKVTLSDNRISIEGKGRANVRGETLAANVKAHLPPGFELAKAEISPGPVSPYLFEATRKDAVVTLSGFAPDDGARARLADFARRRFFDATLDDRLEVAQGAPPKFVDAAETGLAALARLADGKFSISDADLALSGTARHDGARAEIATALDDVAPKGFRGDLRLISPSPGAPLDADGCRAALATLSKTPLRFAADEQSISDESAALVDSLTATVLRCQTVPIEVAGFLDDDGSAELLRDRSKRRAALVVDKFVKAGADSFRVWATGYGGERPIAPNDSEESRARNRRIEFIVK</sequence>
<dbReference type="PROSITE" id="PS51123">
    <property type="entry name" value="OMPA_2"/>
    <property type="match status" value="1"/>
</dbReference>
<dbReference type="InterPro" id="IPR006665">
    <property type="entry name" value="OmpA-like"/>
</dbReference>
<dbReference type="AlphaFoldDB" id="A0AA48M3C5"/>
<organism evidence="2">
    <name type="scientific">freshwater sediment metagenome</name>
    <dbReference type="NCBI Taxonomy" id="556182"/>
    <lineage>
        <taxon>unclassified sequences</taxon>
        <taxon>metagenomes</taxon>
        <taxon>ecological metagenomes</taxon>
    </lineage>
</organism>
<dbReference type="Gene3D" id="3.30.1330.60">
    <property type="entry name" value="OmpA-like domain"/>
    <property type="match status" value="1"/>
</dbReference>
<dbReference type="Gene3D" id="3.40.1520.20">
    <property type="match status" value="2"/>
</dbReference>
<dbReference type="EMBL" id="OY288114">
    <property type="protein sequence ID" value="CAJ0872284.1"/>
    <property type="molecule type" value="Genomic_DNA"/>
</dbReference>
<name>A0AA48M3C5_9ZZZZ</name>
<dbReference type="InterPro" id="IPR036737">
    <property type="entry name" value="OmpA-like_sf"/>
</dbReference>